<dbReference type="EMBL" id="BASE01000071">
    <property type="protein sequence ID" value="GAM14892.1"/>
    <property type="molecule type" value="Genomic_DNA"/>
</dbReference>
<name>A0A0A8X7B8_MESS1</name>
<protein>
    <submittedName>
        <fullName evidence="2">Spermidine acetyltransferase</fullName>
    </submittedName>
</protein>
<reference evidence="2 3" key="1">
    <citation type="submission" date="2013-06" db="EMBL/GenBank/DDBJ databases">
        <title>Whole genome shotgun sequence of Bacillus selenatarsenatis SF-1.</title>
        <authorList>
            <person name="Kuroda M."/>
            <person name="Sei K."/>
            <person name="Yamashita M."/>
            <person name="Ike M."/>
        </authorList>
    </citation>
    <scope>NUCLEOTIDE SEQUENCE [LARGE SCALE GENOMIC DNA]</scope>
    <source>
        <strain evidence="2 3">SF-1</strain>
    </source>
</reference>
<feature type="domain" description="N-acetyltransferase" evidence="1">
    <location>
        <begin position="1"/>
        <end position="97"/>
    </location>
</feature>
<dbReference type="Pfam" id="PF00583">
    <property type="entry name" value="Acetyltransf_1"/>
    <property type="match status" value="1"/>
</dbReference>
<gene>
    <name evidence="2" type="ORF">SAMD00020551_3046</name>
</gene>
<organism evidence="2 3">
    <name type="scientific">Mesobacillus selenatarsenatis (strain DSM 18680 / JCM 14380 / FERM P-15431 / SF-1)</name>
    <dbReference type="NCBI Taxonomy" id="1321606"/>
    <lineage>
        <taxon>Bacteria</taxon>
        <taxon>Bacillati</taxon>
        <taxon>Bacillota</taxon>
        <taxon>Bacilli</taxon>
        <taxon>Bacillales</taxon>
        <taxon>Bacillaceae</taxon>
        <taxon>Mesobacillus</taxon>
    </lineage>
</organism>
<evidence type="ECO:0000313" key="2">
    <source>
        <dbReference type="EMBL" id="GAM14892.1"/>
    </source>
</evidence>
<dbReference type="InterPro" id="IPR016181">
    <property type="entry name" value="Acyl_CoA_acyltransferase"/>
</dbReference>
<dbReference type="AlphaFoldDB" id="A0A0A8X7B8"/>
<dbReference type="SUPFAM" id="SSF55729">
    <property type="entry name" value="Acyl-CoA N-acyltransferases (Nat)"/>
    <property type="match status" value="1"/>
</dbReference>
<proteinExistence type="predicted"/>
<dbReference type="InterPro" id="IPR000182">
    <property type="entry name" value="GNAT_dom"/>
</dbReference>
<dbReference type="CDD" id="cd04301">
    <property type="entry name" value="NAT_SF"/>
    <property type="match status" value="1"/>
</dbReference>
<evidence type="ECO:0000259" key="1">
    <source>
        <dbReference type="PROSITE" id="PS51186"/>
    </source>
</evidence>
<dbReference type="STRING" id="1321606.SAMD00020551_3046"/>
<comment type="caution">
    <text evidence="2">The sequence shown here is derived from an EMBL/GenBank/DDBJ whole genome shotgun (WGS) entry which is preliminary data.</text>
</comment>
<dbReference type="PROSITE" id="PS51186">
    <property type="entry name" value="GNAT"/>
    <property type="match status" value="1"/>
</dbReference>
<keyword evidence="2" id="KW-0808">Transferase</keyword>
<dbReference type="GO" id="GO:0016747">
    <property type="term" value="F:acyltransferase activity, transferring groups other than amino-acyl groups"/>
    <property type="evidence" value="ECO:0007669"/>
    <property type="project" value="InterPro"/>
</dbReference>
<keyword evidence="3" id="KW-1185">Reference proteome</keyword>
<accession>A0A0A8X7B8</accession>
<dbReference type="Proteomes" id="UP000031014">
    <property type="component" value="Unassembled WGS sequence"/>
</dbReference>
<sequence>MVGFAMFGIDRDDNNYWIYRLMIDEMHQGKGYGSAAVKLVVEKIKRMNTNGIPTIMIGYNQENEGARAAYKKAGFMETEIAPWGEQLAAYKLKAEVH</sequence>
<evidence type="ECO:0000313" key="3">
    <source>
        <dbReference type="Proteomes" id="UP000031014"/>
    </source>
</evidence>
<dbReference type="Gene3D" id="3.40.630.30">
    <property type="match status" value="1"/>
</dbReference>